<evidence type="ECO:0000259" key="13">
    <source>
        <dbReference type="PROSITE" id="PS50071"/>
    </source>
</evidence>
<feature type="domain" description="Homeobox" evidence="13">
    <location>
        <begin position="90"/>
        <end position="150"/>
    </location>
</feature>
<sequence>MRCDGMASPFFPPNFLLQVQTPAAAEHQHHQHHQHHQQPPSLSSLLPPTPCSGGRDFPGTAALLGRRSVSFSGAVAEEVNGEDDLSDEFSPVGEKKRRLNVEQVRTLERNFEMGNRLEPERKVQLARALGLQPRQVAIWFQNRRARWKTKQLEKDYDALKRQVDAIREENRSLQSQNQKLEAEIMAMRVEREAAEPVINLNKETEGSCSNSSDVNLDTSRTPAGDSRHDRPLLQQLPSRPELPFPKTELGAGHDEGFCNVFCGLDDQPAFWAWPEQHSFH</sequence>
<evidence type="ECO:0000256" key="6">
    <source>
        <dbReference type="ARBA" id="ARBA00023242"/>
    </source>
</evidence>
<reference evidence="14 15" key="1">
    <citation type="submission" date="2019-12" db="EMBL/GenBank/DDBJ databases">
        <authorList>
            <person name="Scholz U."/>
            <person name="Mascher M."/>
            <person name="Fiebig A."/>
        </authorList>
    </citation>
    <scope>NUCLEOTIDE SEQUENCE</scope>
</reference>
<dbReference type="InterPro" id="IPR017970">
    <property type="entry name" value="Homeobox_CS"/>
</dbReference>
<dbReference type="PANTHER" id="PTHR24326">
    <property type="entry name" value="HOMEOBOX-LEUCINE ZIPPER PROTEIN"/>
    <property type="match status" value="1"/>
</dbReference>
<dbReference type="InterPro" id="IPR009057">
    <property type="entry name" value="Homeodomain-like_sf"/>
</dbReference>
<keyword evidence="4 8" id="KW-0371">Homeobox</keyword>
<dbReference type="PROSITE" id="PS00027">
    <property type="entry name" value="HOMEOBOX_1"/>
    <property type="match status" value="1"/>
</dbReference>
<dbReference type="GO" id="GO:0045893">
    <property type="term" value="P:positive regulation of DNA-templated transcription"/>
    <property type="evidence" value="ECO:0007669"/>
    <property type="project" value="TreeGrafter"/>
</dbReference>
<evidence type="ECO:0000256" key="4">
    <source>
        <dbReference type="ARBA" id="ARBA00023155"/>
    </source>
</evidence>
<keyword evidence="5 10" id="KW-0804">Transcription</keyword>
<name>A0A7I8ILP6_SPIIN</name>
<evidence type="ECO:0000256" key="7">
    <source>
        <dbReference type="ARBA" id="ARBA00025748"/>
    </source>
</evidence>
<dbReference type="SUPFAM" id="SSF46689">
    <property type="entry name" value="Homeodomain-like"/>
    <property type="match status" value="1"/>
</dbReference>
<dbReference type="Pfam" id="PF00046">
    <property type="entry name" value="Homeodomain"/>
    <property type="match status" value="1"/>
</dbReference>
<dbReference type="PROSITE" id="PS50071">
    <property type="entry name" value="HOMEOBOX_2"/>
    <property type="match status" value="1"/>
</dbReference>
<keyword evidence="11" id="KW-0175">Coiled coil</keyword>
<evidence type="ECO:0000256" key="8">
    <source>
        <dbReference type="PROSITE-ProRule" id="PRU00108"/>
    </source>
</evidence>
<dbReference type="EMBL" id="CACRZD030000004">
    <property type="protein sequence ID" value="CAA6658797.1"/>
    <property type="molecule type" value="Genomic_DNA"/>
</dbReference>
<dbReference type="InterPro" id="IPR003106">
    <property type="entry name" value="Leu_zip_homeo"/>
</dbReference>
<accession>A0A7I8ILP6</accession>
<dbReference type="InterPro" id="IPR001356">
    <property type="entry name" value="HD"/>
</dbReference>
<evidence type="ECO:0000256" key="9">
    <source>
        <dbReference type="RuleBase" id="RU000682"/>
    </source>
</evidence>
<feature type="DNA-binding region" description="Homeobox" evidence="8">
    <location>
        <begin position="92"/>
        <end position="151"/>
    </location>
</feature>
<dbReference type="InterPro" id="IPR045224">
    <property type="entry name" value="HDZip_class_I_plant"/>
</dbReference>
<keyword evidence="2 10" id="KW-0805">Transcription regulation</keyword>
<comment type="similarity">
    <text evidence="7 10">Belongs to the HD-ZIP homeobox family. Class I subfamily.</text>
</comment>
<evidence type="ECO:0000256" key="5">
    <source>
        <dbReference type="ARBA" id="ARBA00023163"/>
    </source>
</evidence>
<dbReference type="Gene3D" id="1.10.10.60">
    <property type="entry name" value="Homeodomain-like"/>
    <property type="match status" value="1"/>
</dbReference>
<feature type="region of interest" description="Disordered" evidence="12">
    <location>
        <begin position="22"/>
        <end position="58"/>
    </location>
</feature>
<keyword evidence="3 8" id="KW-0238">DNA-binding</keyword>
<feature type="compositionally biased region" description="Polar residues" evidence="12">
    <location>
        <begin position="206"/>
        <end position="221"/>
    </location>
</feature>
<evidence type="ECO:0000256" key="3">
    <source>
        <dbReference type="ARBA" id="ARBA00023125"/>
    </source>
</evidence>
<evidence type="ECO:0000256" key="2">
    <source>
        <dbReference type="ARBA" id="ARBA00023015"/>
    </source>
</evidence>
<dbReference type="GO" id="GO:0043565">
    <property type="term" value="F:sequence-specific DNA binding"/>
    <property type="evidence" value="ECO:0007669"/>
    <property type="project" value="InterPro"/>
</dbReference>
<comment type="function">
    <text evidence="10">Transcription factor.</text>
</comment>
<evidence type="ECO:0000313" key="15">
    <source>
        <dbReference type="Proteomes" id="UP001189122"/>
    </source>
</evidence>
<feature type="region of interest" description="Disordered" evidence="12">
    <location>
        <begin position="200"/>
        <end position="246"/>
    </location>
</feature>
<dbReference type="EMBL" id="LR743591">
    <property type="protein sequence ID" value="CAA2619071.1"/>
    <property type="molecule type" value="Genomic_DNA"/>
</dbReference>
<dbReference type="GO" id="GO:0000981">
    <property type="term" value="F:DNA-binding transcription factor activity, RNA polymerase II-specific"/>
    <property type="evidence" value="ECO:0007669"/>
    <property type="project" value="UniProtKB-UniRule"/>
</dbReference>
<proteinExistence type="inferred from homology"/>
<evidence type="ECO:0000256" key="12">
    <source>
        <dbReference type="SAM" id="MobiDB-lite"/>
    </source>
</evidence>
<evidence type="ECO:0000256" key="1">
    <source>
        <dbReference type="ARBA" id="ARBA00004123"/>
    </source>
</evidence>
<dbReference type="PANTHER" id="PTHR24326:SF176">
    <property type="entry name" value="HOMEOBOX-LEUCINE ZIPPER PROTEIN ATHB-13"/>
    <property type="match status" value="1"/>
</dbReference>
<dbReference type="GO" id="GO:0005634">
    <property type="term" value="C:nucleus"/>
    <property type="evidence" value="ECO:0007669"/>
    <property type="project" value="UniProtKB-SubCell"/>
</dbReference>
<dbReference type="Pfam" id="PF02183">
    <property type="entry name" value="HALZ"/>
    <property type="match status" value="1"/>
</dbReference>
<dbReference type="AlphaFoldDB" id="A0A7I8ILP6"/>
<evidence type="ECO:0000256" key="10">
    <source>
        <dbReference type="RuleBase" id="RU369038"/>
    </source>
</evidence>
<keyword evidence="6 8" id="KW-0539">Nucleus</keyword>
<feature type="compositionally biased region" description="Low complexity" evidence="12">
    <location>
        <begin position="37"/>
        <end position="46"/>
    </location>
</feature>
<gene>
    <name evidence="14" type="ORF">SI7747_04005238</name>
</gene>
<feature type="coiled-coil region" evidence="11">
    <location>
        <begin position="142"/>
        <end position="190"/>
    </location>
</feature>
<protein>
    <recommendedName>
        <fullName evidence="10">Homeobox-leucine zipper protein</fullName>
    </recommendedName>
    <alternativeName>
        <fullName evidence="10">HD-ZIP protein</fullName>
    </alternativeName>
    <alternativeName>
        <fullName evidence="10">Homeodomain transcription factor</fullName>
    </alternativeName>
</protein>
<dbReference type="Proteomes" id="UP001189122">
    <property type="component" value="Unassembled WGS sequence"/>
</dbReference>
<dbReference type="PRINTS" id="PR00031">
    <property type="entry name" value="HTHREPRESSR"/>
</dbReference>
<dbReference type="InterPro" id="IPR000047">
    <property type="entry name" value="HTH_motif"/>
</dbReference>
<comment type="subcellular location">
    <subcellularLocation>
        <location evidence="1 8 9">Nucleus</location>
    </subcellularLocation>
</comment>
<dbReference type="SMART" id="SM00389">
    <property type="entry name" value="HOX"/>
    <property type="match status" value="1"/>
</dbReference>
<keyword evidence="15" id="KW-1185">Reference proteome</keyword>
<organism evidence="14">
    <name type="scientific">Spirodela intermedia</name>
    <name type="common">Intermediate duckweed</name>
    <dbReference type="NCBI Taxonomy" id="51605"/>
    <lineage>
        <taxon>Eukaryota</taxon>
        <taxon>Viridiplantae</taxon>
        <taxon>Streptophyta</taxon>
        <taxon>Embryophyta</taxon>
        <taxon>Tracheophyta</taxon>
        <taxon>Spermatophyta</taxon>
        <taxon>Magnoliopsida</taxon>
        <taxon>Liliopsida</taxon>
        <taxon>Araceae</taxon>
        <taxon>Lemnoideae</taxon>
        <taxon>Spirodela</taxon>
    </lineage>
</organism>
<dbReference type="FunFam" id="1.10.10.60:FF:000200">
    <property type="entry name" value="Homeobox-leucine zipper protein ATHB-13"/>
    <property type="match status" value="1"/>
</dbReference>
<dbReference type="CDD" id="cd00086">
    <property type="entry name" value="homeodomain"/>
    <property type="match status" value="1"/>
</dbReference>
<evidence type="ECO:0000256" key="11">
    <source>
        <dbReference type="SAM" id="Coils"/>
    </source>
</evidence>
<evidence type="ECO:0000313" key="14">
    <source>
        <dbReference type="EMBL" id="CAA2619071.1"/>
    </source>
</evidence>